<keyword evidence="2" id="KW-1185">Reference proteome</keyword>
<protein>
    <submittedName>
        <fullName evidence="1">Uncharacterized protein</fullName>
    </submittedName>
</protein>
<accession>A0AAD5MME1</accession>
<sequence length="115" mass="12672">MDFVNINNAISNYGKMDTFSGITTTNGITTVTADIGGKRYSARLPYGSVVSMCSNYITENGQRNEELRITVNCDTALYRTENGKTVVYDGSENIRVDGGPFHINFCEDLTVLLLN</sequence>
<dbReference type="EMBL" id="JAHQIW010000214">
    <property type="protein sequence ID" value="KAJ1346724.1"/>
    <property type="molecule type" value="Genomic_DNA"/>
</dbReference>
<evidence type="ECO:0000313" key="1">
    <source>
        <dbReference type="EMBL" id="KAJ1346724.1"/>
    </source>
</evidence>
<organism evidence="1 2">
    <name type="scientific">Parelaphostrongylus tenuis</name>
    <name type="common">Meningeal worm</name>
    <dbReference type="NCBI Taxonomy" id="148309"/>
    <lineage>
        <taxon>Eukaryota</taxon>
        <taxon>Metazoa</taxon>
        <taxon>Ecdysozoa</taxon>
        <taxon>Nematoda</taxon>
        <taxon>Chromadorea</taxon>
        <taxon>Rhabditida</taxon>
        <taxon>Rhabditina</taxon>
        <taxon>Rhabditomorpha</taxon>
        <taxon>Strongyloidea</taxon>
        <taxon>Metastrongylidae</taxon>
        <taxon>Parelaphostrongylus</taxon>
    </lineage>
</organism>
<comment type="caution">
    <text evidence="1">The sequence shown here is derived from an EMBL/GenBank/DDBJ whole genome shotgun (WGS) entry which is preliminary data.</text>
</comment>
<dbReference type="Proteomes" id="UP001196413">
    <property type="component" value="Unassembled WGS sequence"/>
</dbReference>
<evidence type="ECO:0000313" key="2">
    <source>
        <dbReference type="Proteomes" id="UP001196413"/>
    </source>
</evidence>
<proteinExistence type="predicted"/>
<dbReference type="AlphaFoldDB" id="A0AAD5MME1"/>
<name>A0AAD5MME1_PARTN</name>
<reference evidence="1" key="1">
    <citation type="submission" date="2021-06" db="EMBL/GenBank/DDBJ databases">
        <title>Parelaphostrongylus tenuis whole genome reference sequence.</title>
        <authorList>
            <person name="Garwood T.J."/>
            <person name="Larsen P.A."/>
            <person name="Fountain-Jones N.M."/>
            <person name="Garbe J.R."/>
            <person name="Macchietto M.G."/>
            <person name="Kania S.A."/>
            <person name="Gerhold R.W."/>
            <person name="Richards J.E."/>
            <person name="Wolf T.M."/>
        </authorList>
    </citation>
    <scope>NUCLEOTIDE SEQUENCE</scope>
    <source>
        <strain evidence="1">MNPRO001-30</strain>
        <tissue evidence="1">Meninges</tissue>
    </source>
</reference>
<gene>
    <name evidence="1" type="ORF">KIN20_001618</name>
</gene>